<dbReference type="Pfam" id="PF13439">
    <property type="entry name" value="Glyco_transf_4"/>
    <property type="match status" value="1"/>
</dbReference>
<evidence type="ECO:0000313" key="5">
    <source>
        <dbReference type="Proteomes" id="UP000019025"/>
    </source>
</evidence>
<reference evidence="4 5" key="1">
    <citation type="journal article" date="2014" name="Genome Biol. Evol.">
        <title>Genome degeneration and adaptation in a nascent stage of symbiosis.</title>
        <authorList>
            <person name="Oakeson K.F."/>
            <person name="Gil R."/>
            <person name="Clayton A.L."/>
            <person name="Dunn D.M."/>
            <person name="von Niederhausern A.C."/>
            <person name="Hamil C."/>
            <person name="Aoyagi A."/>
            <person name="Duval B."/>
            <person name="Baca A."/>
            <person name="Silva F.J."/>
            <person name="Vallier A."/>
            <person name="Jackson D.G."/>
            <person name="Latorre A."/>
            <person name="Weiss R.B."/>
            <person name="Heddi A."/>
            <person name="Moya A."/>
            <person name="Dale C."/>
        </authorList>
    </citation>
    <scope>NUCLEOTIDE SEQUENCE [LARGE SCALE GENOMIC DNA]</scope>
    <source>
        <strain evidence="5">none</strain>
    </source>
</reference>
<dbReference type="InterPro" id="IPR001296">
    <property type="entry name" value="Glyco_trans_1"/>
</dbReference>
<dbReference type="FunFam" id="3.40.50.2000:FF:000119">
    <property type="entry name" value="Glycosyl transferase group 1"/>
    <property type="match status" value="1"/>
</dbReference>
<dbReference type="PANTHER" id="PTHR46401:SF2">
    <property type="entry name" value="GLYCOSYLTRANSFERASE WBBK-RELATED"/>
    <property type="match status" value="1"/>
</dbReference>
<accession>W0HJB1</accession>
<sequence length="378" mass="42924">MKIMFATDAIKYPLTGIGRYALGLVHQLERMPEVEELRFFNRLKVQTSLPDYLPALASPSRPWQQWLQRRSALIEMYRLVFPLCQRVGLRNYRDYIYHSPNYYLPVGMPRSLTTFHDISIFTCPEYHPSERVRYLRKAMLSSLRRASRVITVSDFSKNELAAYFNYPIEKIDVTPLACGTSFYPRVEDAVAPLLSRLGIGYRGYTLFTGTIEPRKNLSVLLNAYEQLPLTLRQRFPLVISGYKGWGSGALHQRFERGSREGWVNYLGYVAQEELPILFAAARLFVFPSLYEGFGLPVLEAMASGVPVVCSNVASLPEVANDAALTCDPRDVDALSAGIARGLQDEAWRAEAVNAGLARAQMFSWQRCAQDTIKTYFKV</sequence>
<keyword evidence="1 4" id="KW-0808">Transferase</keyword>
<evidence type="ECO:0000259" key="2">
    <source>
        <dbReference type="Pfam" id="PF00534"/>
    </source>
</evidence>
<keyword evidence="4" id="KW-0328">Glycosyltransferase</keyword>
<dbReference type="eggNOG" id="COG0438">
    <property type="taxonomic scope" value="Bacteria"/>
</dbReference>
<feature type="domain" description="Glycosyltransferase subfamily 4-like N-terminal" evidence="3">
    <location>
        <begin position="107"/>
        <end position="175"/>
    </location>
</feature>
<dbReference type="AlphaFoldDB" id="W0HJB1"/>
<proteinExistence type="predicted"/>
<dbReference type="Gene3D" id="3.40.50.2000">
    <property type="entry name" value="Glycogen Phosphorylase B"/>
    <property type="match status" value="2"/>
</dbReference>
<dbReference type="Proteomes" id="UP000019025">
    <property type="component" value="Chromosome"/>
</dbReference>
<dbReference type="GO" id="GO:0009103">
    <property type="term" value="P:lipopolysaccharide biosynthetic process"/>
    <property type="evidence" value="ECO:0007669"/>
    <property type="project" value="TreeGrafter"/>
</dbReference>
<dbReference type="GO" id="GO:0016757">
    <property type="term" value="F:glycosyltransferase activity"/>
    <property type="evidence" value="ECO:0007669"/>
    <property type="project" value="UniProtKB-KW"/>
</dbReference>
<gene>
    <name evidence="4" type="primary">rbfU</name>
    <name evidence="4" type="ORF">SOPEG_1958</name>
</gene>
<protein>
    <submittedName>
        <fullName evidence="4">Mannosyltransferase B</fullName>
        <ecNumber evidence="4">2.4.1.-</ecNumber>
    </submittedName>
</protein>
<evidence type="ECO:0000313" key="4">
    <source>
        <dbReference type="EMBL" id="AHF73911.1"/>
    </source>
</evidence>
<dbReference type="CDD" id="cd03809">
    <property type="entry name" value="GT4_MtfB-like"/>
    <property type="match status" value="1"/>
</dbReference>
<dbReference type="Pfam" id="PF00534">
    <property type="entry name" value="Glycos_transf_1"/>
    <property type="match status" value="1"/>
</dbReference>
<evidence type="ECO:0000259" key="3">
    <source>
        <dbReference type="Pfam" id="PF13439"/>
    </source>
</evidence>
<dbReference type="SUPFAM" id="SSF53756">
    <property type="entry name" value="UDP-Glycosyltransferase/glycogen phosphorylase"/>
    <property type="match status" value="1"/>
</dbReference>
<organism evidence="4 5">
    <name type="scientific">Candidatus Sodalis pierantonii str. SOPE</name>
    <dbReference type="NCBI Taxonomy" id="2342"/>
    <lineage>
        <taxon>Bacteria</taxon>
        <taxon>Pseudomonadati</taxon>
        <taxon>Pseudomonadota</taxon>
        <taxon>Gammaproteobacteria</taxon>
        <taxon>Enterobacterales</taxon>
        <taxon>Bruguierivoracaceae</taxon>
        <taxon>Sodalis</taxon>
    </lineage>
</organism>
<feature type="domain" description="Glycosyl transferase family 1" evidence="2">
    <location>
        <begin position="204"/>
        <end position="354"/>
    </location>
</feature>
<dbReference type="STRING" id="2342.SOPEG_1958"/>
<dbReference type="InterPro" id="IPR028098">
    <property type="entry name" value="Glyco_trans_4-like_N"/>
</dbReference>
<dbReference type="KEGG" id="pes:SOPEG_1958"/>
<name>W0HJB1_9GAMM</name>
<dbReference type="PANTHER" id="PTHR46401">
    <property type="entry name" value="GLYCOSYLTRANSFERASE WBBK-RELATED"/>
    <property type="match status" value="1"/>
</dbReference>
<dbReference type="EMBL" id="CP006568">
    <property type="protein sequence ID" value="AHF73911.1"/>
    <property type="molecule type" value="Genomic_DNA"/>
</dbReference>
<dbReference type="PATRIC" id="fig|2342.5.peg.2068"/>
<evidence type="ECO:0000256" key="1">
    <source>
        <dbReference type="ARBA" id="ARBA00022679"/>
    </source>
</evidence>
<keyword evidence="5" id="KW-1185">Reference proteome</keyword>
<dbReference type="RefSeq" id="WP_025245296.1">
    <property type="nucleotide sequence ID" value="NZ_CP006568.1"/>
</dbReference>
<dbReference type="HOGENOM" id="CLU_009583_27_6_6"/>
<dbReference type="EC" id="2.4.1.-" evidence="4"/>